<gene>
    <name evidence="9" type="primary">ykkD_1</name>
    <name evidence="9" type="ORF">BN1050_00623</name>
</gene>
<feature type="transmembrane region" description="Helical" evidence="8">
    <location>
        <begin position="83"/>
        <end position="102"/>
    </location>
</feature>
<dbReference type="EMBL" id="LN483073">
    <property type="protein sequence ID" value="CEA00471.1"/>
    <property type="molecule type" value="Genomic_DNA"/>
</dbReference>
<keyword evidence="4 7" id="KW-0812">Transmembrane</keyword>
<dbReference type="Gene3D" id="1.10.3730.20">
    <property type="match status" value="1"/>
</dbReference>
<evidence type="ECO:0000256" key="2">
    <source>
        <dbReference type="ARBA" id="ARBA00022448"/>
    </source>
</evidence>
<dbReference type="AlphaFoldDB" id="A0A078M6Z9"/>
<evidence type="ECO:0000256" key="8">
    <source>
        <dbReference type="SAM" id="Phobius"/>
    </source>
</evidence>
<dbReference type="GO" id="GO:0022857">
    <property type="term" value="F:transmembrane transporter activity"/>
    <property type="evidence" value="ECO:0007669"/>
    <property type="project" value="InterPro"/>
</dbReference>
<feature type="transmembrane region" description="Helical" evidence="8">
    <location>
        <begin position="56"/>
        <end position="77"/>
    </location>
</feature>
<feature type="transmembrane region" description="Helical" evidence="8">
    <location>
        <begin position="32"/>
        <end position="49"/>
    </location>
</feature>
<name>A0A078M6Z9_9BACL</name>
<evidence type="ECO:0000256" key="1">
    <source>
        <dbReference type="ARBA" id="ARBA00004651"/>
    </source>
</evidence>
<evidence type="ECO:0000256" key="6">
    <source>
        <dbReference type="ARBA" id="ARBA00023136"/>
    </source>
</evidence>
<comment type="similarity">
    <text evidence="7">Belongs to the drug/metabolite transporter (DMT) superfamily. Small multidrug resistance (SMR) (TC 2.A.7.1) family.</text>
</comment>
<evidence type="ECO:0000256" key="3">
    <source>
        <dbReference type="ARBA" id="ARBA00022475"/>
    </source>
</evidence>
<sequence length="103" mass="11109">MAWIALLIAGLCEVGAVYSMNRAAHKKVDGYIFMIVFFGASLALLSYAMRTIPMGTAYAIWTGVGTAGATIMGMLLFNEAKDWRRFLFIGIIIASVVGLKLVG</sequence>
<dbReference type="InterPro" id="IPR037185">
    <property type="entry name" value="EmrE-like"/>
</dbReference>
<keyword evidence="3" id="KW-1003">Cell membrane</keyword>
<evidence type="ECO:0000256" key="5">
    <source>
        <dbReference type="ARBA" id="ARBA00022989"/>
    </source>
</evidence>
<evidence type="ECO:0000256" key="4">
    <source>
        <dbReference type="ARBA" id="ARBA00022692"/>
    </source>
</evidence>
<proteinExistence type="inferred from homology"/>
<protein>
    <submittedName>
        <fullName evidence="9">Multidrug resistance protein YkkD</fullName>
    </submittedName>
</protein>
<keyword evidence="5 8" id="KW-1133">Transmembrane helix</keyword>
<dbReference type="InterPro" id="IPR045324">
    <property type="entry name" value="Small_multidrug_res"/>
</dbReference>
<evidence type="ECO:0000256" key="7">
    <source>
        <dbReference type="RuleBase" id="RU003942"/>
    </source>
</evidence>
<dbReference type="PANTHER" id="PTHR30561:SF0">
    <property type="entry name" value="GUANIDINIUM EXPORTER"/>
    <property type="match status" value="1"/>
</dbReference>
<dbReference type="HOGENOM" id="CLU_133067_1_2_9"/>
<accession>A0A078M6Z9</accession>
<evidence type="ECO:0000313" key="9">
    <source>
        <dbReference type="EMBL" id="CEA00471.1"/>
    </source>
</evidence>
<comment type="subcellular location">
    <subcellularLocation>
        <location evidence="1 7">Cell membrane</location>
        <topology evidence="1 7">Multi-pass membrane protein</topology>
    </subcellularLocation>
</comment>
<dbReference type="InterPro" id="IPR000390">
    <property type="entry name" value="Small_drug/metabolite_transptr"/>
</dbReference>
<keyword evidence="6 8" id="KW-0472">Membrane</keyword>
<dbReference type="SUPFAM" id="SSF103481">
    <property type="entry name" value="Multidrug resistance efflux transporter EmrE"/>
    <property type="match status" value="1"/>
</dbReference>
<dbReference type="PANTHER" id="PTHR30561">
    <property type="entry name" value="SMR FAMILY PROTON-DEPENDENT DRUG EFFLUX TRANSPORTER SUGE"/>
    <property type="match status" value="1"/>
</dbReference>
<dbReference type="FunFam" id="1.10.3730.20:FF:000001">
    <property type="entry name" value="Quaternary ammonium compound resistance transporter SugE"/>
    <property type="match status" value="1"/>
</dbReference>
<organism evidence="9">
    <name type="scientific">Metalysinibacillus saudimassiliensis</name>
    <dbReference type="NCBI Taxonomy" id="1461583"/>
    <lineage>
        <taxon>Bacteria</taxon>
        <taxon>Bacillati</taxon>
        <taxon>Bacillota</taxon>
        <taxon>Bacilli</taxon>
        <taxon>Bacillales</taxon>
        <taxon>Caryophanaceae</taxon>
        <taxon>Metalysinibacillus</taxon>
    </lineage>
</organism>
<dbReference type="PATRIC" id="fig|1461583.4.peg.596"/>
<keyword evidence="2" id="KW-0813">Transport</keyword>
<dbReference type="GO" id="GO:0005886">
    <property type="term" value="C:plasma membrane"/>
    <property type="evidence" value="ECO:0007669"/>
    <property type="project" value="UniProtKB-SubCell"/>
</dbReference>
<reference evidence="9" key="1">
    <citation type="submission" date="2014-07" db="EMBL/GenBank/DDBJ databases">
        <authorList>
            <person name="Urmite Genomes Urmite Genomes"/>
        </authorList>
    </citation>
    <scope>NUCLEOTIDE SEQUENCE</scope>
    <source>
        <strain evidence="9">13S34_air</strain>
    </source>
</reference>
<dbReference type="Pfam" id="PF00893">
    <property type="entry name" value="Multi_Drug_Res"/>
    <property type="match status" value="1"/>
</dbReference>